<comment type="caution">
    <text evidence="2">The sequence shown here is derived from an EMBL/GenBank/DDBJ whole genome shotgun (WGS) entry which is preliminary data.</text>
</comment>
<keyword evidence="3" id="KW-1185">Reference proteome</keyword>
<gene>
    <name evidence="2" type="ORF">PCOR1329_LOCUS30488</name>
</gene>
<feature type="region of interest" description="Disordered" evidence="1">
    <location>
        <begin position="113"/>
        <end position="145"/>
    </location>
</feature>
<reference evidence="2" key="1">
    <citation type="submission" date="2023-10" db="EMBL/GenBank/DDBJ databases">
        <authorList>
            <person name="Chen Y."/>
            <person name="Shah S."/>
            <person name="Dougan E. K."/>
            <person name="Thang M."/>
            <person name="Chan C."/>
        </authorList>
    </citation>
    <scope>NUCLEOTIDE SEQUENCE [LARGE SCALE GENOMIC DNA]</scope>
</reference>
<feature type="non-terminal residue" evidence="2">
    <location>
        <position position="145"/>
    </location>
</feature>
<evidence type="ECO:0000256" key="1">
    <source>
        <dbReference type="SAM" id="MobiDB-lite"/>
    </source>
</evidence>
<accession>A0ABN9SL38</accession>
<dbReference type="Proteomes" id="UP001189429">
    <property type="component" value="Unassembled WGS sequence"/>
</dbReference>
<protein>
    <recommendedName>
        <fullName evidence="4">Condensin complex subunit 1</fullName>
    </recommendedName>
</protein>
<evidence type="ECO:0008006" key="4">
    <source>
        <dbReference type="Google" id="ProtNLM"/>
    </source>
</evidence>
<dbReference type="EMBL" id="CAUYUJ010011731">
    <property type="protein sequence ID" value="CAK0832486.1"/>
    <property type="molecule type" value="Genomic_DNA"/>
</dbReference>
<feature type="non-terminal residue" evidence="2">
    <location>
        <position position="1"/>
    </location>
</feature>
<sequence>PTGTLEFLFDRLADTSGAVQVSAVALLAQSWASEPVLFRCFRDLCPGALPSLFRVPGAASVFAEVKASGGSAGAVVPIVTEIALRLCNGGVVDTKASRKARRRYFDVKREQKNRKRLEGDESGDEGPDDEGEDDACFGMGVSKAQ</sequence>
<evidence type="ECO:0000313" key="3">
    <source>
        <dbReference type="Proteomes" id="UP001189429"/>
    </source>
</evidence>
<evidence type="ECO:0000313" key="2">
    <source>
        <dbReference type="EMBL" id="CAK0832486.1"/>
    </source>
</evidence>
<proteinExistence type="predicted"/>
<name>A0ABN9SL38_9DINO</name>
<organism evidence="2 3">
    <name type="scientific">Prorocentrum cordatum</name>
    <dbReference type="NCBI Taxonomy" id="2364126"/>
    <lineage>
        <taxon>Eukaryota</taxon>
        <taxon>Sar</taxon>
        <taxon>Alveolata</taxon>
        <taxon>Dinophyceae</taxon>
        <taxon>Prorocentrales</taxon>
        <taxon>Prorocentraceae</taxon>
        <taxon>Prorocentrum</taxon>
    </lineage>
</organism>
<feature type="compositionally biased region" description="Acidic residues" evidence="1">
    <location>
        <begin position="120"/>
        <end position="135"/>
    </location>
</feature>